<organism evidence="2 3">
    <name type="scientific">Eumeta variegata</name>
    <name type="common">Bagworm moth</name>
    <name type="synonym">Eumeta japonica</name>
    <dbReference type="NCBI Taxonomy" id="151549"/>
    <lineage>
        <taxon>Eukaryota</taxon>
        <taxon>Metazoa</taxon>
        <taxon>Ecdysozoa</taxon>
        <taxon>Arthropoda</taxon>
        <taxon>Hexapoda</taxon>
        <taxon>Insecta</taxon>
        <taxon>Pterygota</taxon>
        <taxon>Neoptera</taxon>
        <taxon>Endopterygota</taxon>
        <taxon>Lepidoptera</taxon>
        <taxon>Glossata</taxon>
        <taxon>Ditrysia</taxon>
        <taxon>Tineoidea</taxon>
        <taxon>Psychidae</taxon>
        <taxon>Oiketicinae</taxon>
        <taxon>Eumeta</taxon>
    </lineage>
</organism>
<gene>
    <name evidence="2" type="ORF">EVAR_18102_1</name>
</gene>
<name>A0A4C1VHU5_EUMVA</name>
<evidence type="ECO:0000256" key="1">
    <source>
        <dbReference type="SAM" id="MobiDB-lite"/>
    </source>
</evidence>
<feature type="region of interest" description="Disordered" evidence="1">
    <location>
        <begin position="1"/>
        <end position="25"/>
    </location>
</feature>
<reference evidence="2 3" key="1">
    <citation type="journal article" date="2019" name="Commun. Biol.">
        <title>The bagworm genome reveals a unique fibroin gene that provides high tensile strength.</title>
        <authorList>
            <person name="Kono N."/>
            <person name="Nakamura H."/>
            <person name="Ohtoshi R."/>
            <person name="Tomita M."/>
            <person name="Numata K."/>
            <person name="Arakawa K."/>
        </authorList>
    </citation>
    <scope>NUCLEOTIDE SEQUENCE [LARGE SCALE GENOMIC DNA]</scope>
</reference>
<dbReference type="Proteomes" id="UP000299102">
    <property type="component" value="Unassembled WGS sequence"/>
</dbReference>
<proteinExistence type="predicted"/>
<accession>A0A4C1VHU5</accession>
<sequence>MQPRSRSEIGSISGPESRQVEERYRDHYGNMSSVDIKFIVCPQKKPRVRGRPKAHYKRYESVRGSSDVILRREDGTIGEGSKQ</sequence>
<protein>
    <submittedName>
        <fullName evidence="2">Uncharacterized protein</fullName>
    </submittedName>
</protein>
<evidence type="ECO:0000313" key="3">
    <source>
        <dbReference type="Proteomes" id="UP000299102"/>
    </source>
</evidence>
<evidence type="ECO:0000313" key="2">
    <source>
        <dbReference type="EMBL" id="GBP38223.1"/>
    </source>
</evidence>
<dbReference type="EMBL" id="BGZK01000345">
    <property type="protein sequence ID" value="GBP38223.1"/>
    <property type="molecule type" value="Genomic_DNA"/>
</dbReference>
<comment type="caution">
    <text evidence="2">The sequence shown here is derived from an EMBL/GenBank/DDBJ whole genome shotgun (WGS) entry which is preliminary data.</text>
</comment>
<dbReference type="AlphaFoldDB" id="A0A4C1VHU5"/>
<keyword evidence="3" id="KW-1185">Reference proteome</keyword>